<evidence type="ECO:0000313" key="3">
    <source>
        <dbReference type="Proteomes" id="UP000193719"/>
    </source>
</evidence>
<dbReference type="Proteomes" id="UP000193719">
    <property type="component" value="Unassembled WGS sequence"/>
</dbReference>
<protein>
    <submittedName>
        <fullName evidence="2">Uncharacterized protein</fullName>
    </submittedName>
</protein>
<accession>A0A1Y1VM67</accession>
<dbReference type="Pfam" id="PF14825">
    <property type="entry name" value="CFAP77"/>
    <property type="match status" value="1"/>
</dbReference>
<reference evidence="2 3" key="1">
    <citation type="submission" date="2016-08" db="EMBL/GenBank/DDBJ databases">
        <title>Genomes of anaerobic fungi encode conserved fungal cellulosomes for biomass hydrolysis.</title>
        <authorList>
            <consortium name="DOE Joint Genome Institute"/>
            <person name="Haitjema C.H."/>
            <person name="Gilmore S.P."/>
            <person name="Henske J.K."/>
            <person name="Solomon K.V."/>
            <person name="De Groot R."/>
            <person name="Kuo A."/>
            <person name="Mondo S.J."/>
            <person name="Salamov A.A."/>
            <person name="Labutti K."/>
            <person name="Zhao Z."/>
            <person name="Chiniquy J."/>
            <person name="Barry K."/>
            <person name="Brewer H.M."/>
            <person name="Purvine S.O."/>
            <person name="Wright A.T."/>
            <person name="Boxma B."/>
            <person name="Van Alen T."/>
            <person name="Hackstein J.H."/>
            <person name="Baker S.E."/>
            <person name="Grigoriev I.V."/>
            <person name="O'Malley M.A."/>
        </authorList>
    </citation>
    <scope>NUCLEOTIDE SEQUENCE [LARGE SCALE GENOMIC DNA]</scope>
    <source>
        <strain evidence="3">finn</strain>
    </source>
</reference>
<gene>
    <name evidence="2" type="ORF">BCR36DRAFT_366020</name>
</gene>
<dbReference type="OrthoDB" id="532484at2759"/>
<evidence type="ECO:0000256" key="1">
    <source>
        <dbReference type="SAM" id="MobiDB-lite"/>
    </source>
</evidence>
<reference evidence="2 3" key="2">
    <citation type="submission" date="2016-08" db="EMBL/GenBank/DDBJ databases">
        <title>Pervasive Adenine N6-methylation of Active Genes in Fungi.</title>
        <authorList>
            <consortium name="DOE Joint Genome Institute"/>
            <person name="Mondo S.J."/>
            <person name="Dannebaum R.O."/>
            <person name="Kuo R.C."/>
            <person name="Labutti K."/>
            <person name="Haridas S."/>
            <person name="Kuo A."/>
            <person name="Salamov A."/>
            <person name="Ahrendt S.R."/>
            <person name="Lipzen A."/>
            <person name="Sullivan W."/>
            <person name="Andreopoulos W.B."/>
            <person name="Clum A."/>
            <person name="Lindquist E."/>
            <person name="Daum C."/>
            <person name="Ramamoorthy G.K."/>
            <person name="Gryganskyi A."/>
            <person name="Culley D."/>
            <person name="Magnuson J.K."/>
            <person name="James T.Y."/>
            <person name="O'Malley M.A."/>
            <person name="Stajich J.E."/>
            <person name="Spatafora J.W."/>
            <person name="Visel A."/>
            <person name="Grigoriev I.V."/>
        </authorList>
    </citation>
    <scope>NUCLEOTIDE SEQUENCE [LARGE SCALE GENOMIC DNA]</scope>
    <source>
        <strain evidence="3">finn</strain>
    </source>
</reference>
<keyword evidence="3" id="KW-1185">Reference proteome</keyword>
<evidence type="ECO:0000313" key="2">
    <source>
        <dbReference type="EMBL" id="ORX60017.1"/>
    </source>
</evidence>
<feature type="region of interest" description="Disordered" evidence="1">
    <location>
        <begin position="1"/>
        <end position="38"/>
    </location>
</feature>
<dbReference type="EMBL" id="MCFH01000002">
    <property type="protein sequence ID" value="ORX60017.1"/>
    <property type="molecule type" value="Genomic_DNA"/>
</dbReference>
<comment type="caution">
    <text evidence="2">The sequence shown here is derived from an EMBL/GenBank/DDBJ whole genome shotgun (WGS) entry which is preliminary data.</text>
</comment>
<sequence>MQSLEELRKNIIVSPTEDLQRRRKPHLPSDDNPNYTYGLETKYSVPVGKVISYHYQREWENMIIEGIYEKKKKEYEEKMKNAAKEQDSNSTPTEGITECSKDKECKETEEEHITECSHKIIHKCHCHDLSTQGLHPCCCNK</sequence>
<dbReference type="InterPro" id="IPR029147">
    <property type="entry name" value="CFAP77"/>
</dbReference>
<dbReference type="AlphaFoldDB" id="A0A1Y1VM67"/>
<name>A0A1Y1VM67_9FUNG</name>
<organism evidence="2 3">
    <name type="scientific">Piromyces finnis</name>
    <dbReference type="NCBI Taxonomy" id="1754191"/>
    <lineage>
        <taxon>Eukaryota</taxon>
        <taxon>Fungi</taxon>
        <taxon>Fungi incertae sedis</taxon>
        <taxon>Chytridiomycota</taxon>
        <taxon>Chytridiomycota incertae sedis</taxon>
        <taxon>Neocallimastigomycetes</taxon>
        <taxon>Neocallimastigales</taxon>
        <taxon>Neocallimastigaceae</taxon>
        <taxon>Piromyces</taxon>
    </lineage>
</organism>
<proteinExistence type="predicted"/>
<feature type="region of interest" description="Disordered" evidence="1">
    <location>
        <begin position="79"/>
        <end position="101"/>
    </location>
</feature>